<evidence type="ECO:0000313" key="4">
    <source>
        <dbReference type="EMBL" id="EXI89225.1"/>
    </source>
</evidence>
<gene>
    <name evidence="4" type="ORF">AW11_01736</name>
</gene>
<proteinExistence type="predicted"/>
<keyword evidence="3" id="KW-0732">Signal</keyword>
<keyword evidence="2" id="KW-0472">Membrane</keyword>
<feature type="chain" id="PRO_5001462332" evidence="3">
    <location>
        <begin position="25"/>
        <end position="306"/>
    </location>
</feature>
<feature type="transmembrane region" description="Helical" evidence="2">
    <location>
        <begin position="246"/>
        <end position="264"/>
    </location>
</feature>
<sequence length="306" mass="32838">MMARFKRPHGFPGLLVGALLAAQAAAHPLDDYDLAPKAGVGRDAFVELPAATNANGDPWSTGSLLGIDREMPVPLFVDPPAVVHQDVDFASPAQADPLGRALRSVVNVTARRQPGSSVPRVTLPAEQLDQVSPILVEDIAAAVVRMEEGLAQVITEALDARVDGEGRVTFSLLGVQGFHVTAGDGEVSLGHGDTAVAFNQAAGAQLERRIAALDAAREAAQQAPRSTFNPVRELAELGSRMVQYPLFWVLVVLALIGKLALVIARSHGRRHSRRPSSGGEQPKVKRTRTRIRLKRVRTRIRLQQPS</sequence>
<dbReference type="STRING" id="1454004.AW11_01736"/>
<name>A0A011QJK3_ACCRE</name>
<evidence type="ECO:0000256" key="3">
    <source>
        <dbReference type="SAM" id="SignalP"/>
    </source>
</evidence>
<keyword evidence="2" id="KW-0812">Transmembrane</keyword>
<protein>
    <submittedName>
        <fullName evidence="4">Uncharacterized protein</fullName>
    </submittedName>
</protein>
<evidence type="ECO:0000256" key="1">
    <source>
        <dbReference type="SAM" id="MobiDB-lite"/>
    </source>
</evidence>
<organism evidence="4 5">
    <name type="scientific">Accumulibacter regalis</name>
    <dbReference type="NCBI Taxonomy" id="522306"/>
    <lineage>
        <taxon>Bacteria</taxon>
        <taxon>Pseudomonadati</taxon>
        <taxon>Pseudomonadota</taxon>
        <taxon>Betaproteobacteria</taxon>
        <taxon>Candidatus Accumulibacter</taxon>
    </lineage>
</organism>
<dbReference type="PATRIC" id="fig|1454004.3.peg.1787"/>
<evidence type="ECO:0000256" key="2">
    <source>
        <dbReference type="SAM" id="Phobius"/>
    </source>
</evidence>
<dbReference type="Proteomes" id="UP000022141">
    <property type="component" value="Unassembled WGS sequence"/>
</dbReference>
<keyword evidence="5" id="KW-1185">Reference proteome</keyword>
<feature type="region of interest" description="Disordered" evidence="1">
    <location>
        <begin position="267"/>
        <end position="289"/>
    </location>
</feature>
<dbReference type="AlphaFoldDB" id="A0A011QJK3"/>
<feature type="signal peptide" evidence="3">
    <location>
        <begin position="1"/>
        <end position="24"/>
    </location>
</feature>
<evidence type="ECO:0000313" key="5">
    <source>
        <dbReference type="Proteomes" id="UP000022141"/>
    </source>
</evidence>
<keyword evidence="2" id="KW-1133">Transmembrane helix</keyword>
<reference evidence="4" key="1">
    <citation type="submission" date="2014-02" db="EMBL/GenBank/DDBJ databases">
        <title>Expanding our view of genomic diversity in Candidatus Accumulibacter clades.</title>
        <authorList>
            <person name="Skennerton C.T."/>
            <person name="Barr J.J."/>
            <person name="Slater F.R."/>
            <person name="Bond P.L."/>
            <person name="Tyson G.W."/>
        </authorList>
    </citation>
    <scope>NUCLEOTIDE SEQUENCE [LARGE SCALE GENOMIC DNA]</scope>
</reference>
<dbReference type="EMBL" id="JEMY01000018">
    <property type="protein sequence ID" value="EXI89225.1"/>
    <property type="molecule type" value="Genomic_DNA"/>
</dbReference>
<accession>A0A011QJK3</accession>
<comment type="caution">
    <text evidence="4">The sequence shown here is derived from an EMBL/GenBank/DDBJ whole genome shotgun (WGS) entry which is preliminary data.</text>
</comment>